<keyword evidence="1 3" id="KW-0378">Hydrolase</keyword>
<dbReference type="InterPro" id="IPR013094">
    <property type="entry name" value="AB_hydrolase_3"/>
</dbReference>
<sequence>MLYLHGGGYIAGGPHTHRMLVGALVVRTGFRAFVPDYRLAPEHRHPAALDDARVVYDQLATQTHNTGRSFAVAGDSAGGGLATALVVDRRDADVRLPDRLALISPWVDLSGPSPETIEARAGLDVVMRAEQIQLSGLAYAEDRIADPSASPLWADLRGLPPTLIQVGTSELIGVEGELLAQRMAIAGVPVALEVWEKMPHVFQAVPVLKERRFALDRLAAFISEDRD</sequence>
<dbReference type="Gene3D" id="3.40.50.1820">
    <property type="entry name" value="alpha/beta hydrolase"/>
    <property type="match status" value="1"/>
</dbReference>
<reference evidence="3 4" key="1">
    <citation type="submission" date="2020-10" db="EMBL/GenBank/DDBJ databases">
        <title>Connecting structure to function with the recovery of over 1000 high-quality activated sludge metagenome-assembled genomes encoding full-length rRNA genes using long-read sequencing.</title>
        <authorList>
            <person name="Singleton C.M."/>
            <person name="Petriglieri F."/>
            <person name="Kristensen J.M."/>
            <person name="Kirkegaard R.H."/>
            <person name="Michaelsen T.Y."/>
            <person name="Andersen M.H."/>
            <person name="Karst S.M."/>
            <person name="Dueholm M.S."/>
            <person name="Nielsen P.H."/>
            <person name="Albertsen M."/>
        </authorList>
    </citation>
    <scope>NUCLEOTIDE SEQUENCE [LARGE SCALE GENOMIC DNA]</scope>
    <source>
        <strain evidence="3">Lyne_18-Q3-R50-59_MAXAC.006</strain>
    </source>
</reference>
<dbReference type="PANTHER" id="PTHR48081">
    <property type="entry name" value="AB HYDROLASE SUPERFAMILY PROTEIN C4A8.06C"/>
    <property type="match status" value="1"/>
</dbReference>
<dbReference type="InterPro" id="IPR050300">
    <property type="entry name" value="GDXG_lipolytic_enzyme"/>
</dbReference>
<dbReference type="PANTHER" id="PTHR48081:SF8">
    <property type="entry name" value="ALPHA_BETA HYDROLASE FOLD-3 DOMAIN-CONTAINING PROTEIN-RELATED"/>
    <property type="match status" value="1"/>
</dbReference>
<name>A0A936NFY2_9ACTN</name>
<proteinExistence type="predicted"/>
<dbReference type="AlphaFoldDB" id="A0A936NFY2"/>
<accession>A0A936NFY2</accession>
<evidence type="ECO:0000313" key="3">
    <source>
        <dbReference type="EMBL" id="MBK9298981.1"/>
    </source>
</evidence>
<comment type="caution">
    <text evidence="3">The sequence shown here is derived from an EMBL/GenBank/DDBJ whole genome shotgun (WGS) entry which is preliminary data.</text>
</comment>
<dbReference type="SUPFAM" id="SSF53474">
    <property type="entry name" value="alpha/beta-Hydrolases"/>
    <property type="match status" value="1"/>
</dbReference>
<evidence type="ECO:0000259" key="2">
    <source>
        <dbReference type="Pfam" id="PF07859"/>
    </source>
</evidence>
<feature type="domain" description="Alpha/beta hydrolase fold-3" evidence="2">
    <location>
        <begin position="1"/>
        <end position="203"/>
    </location>
</feature>
<gene>
    <name evidence="3" type="ORF">IPN02_19580</name>
</gene>
<dbReference type="Pfam" id="PF07859">
    <property type="entry name" value="Abhydrolase_3"/>
    <property type="match status" value="1"/>
</dbReference>
<dbReference type="InterPro" id="IPR029058">
    <property type="entry name" value="AB_hydrolase_fold"/>
</dbReference>
<dbReference type="Proteomes" id="UP000727993">
    <property type="component" value="Unassembled WGS sequence"/>
</dbReference>
<protein>
    <submittedName>
        <fullName evidence="3">Alpha/beta hydrolase</fullName>
    </submittedName>
</protein>
<dbReference type="EMBL" id="JADJZA010000011">
    <property type="protein sequence ID" value="MBK9298981.1"/>
    <property type="molecule type" value="Genomic_DNA"/>
</dbReference>
<evidence type="ECO:0000313" key="4">
    <source>
        <dbReference type="Proteomes" id="UP000727993"/>
    </source>
</evidence>
<evidence type="ECO:0000256" key="1">
    <source>
        <dbReference type="ARBA" id="ARBA00022801"/>
    </source>
</evidence>
<organism evidence="3 4">
    <name type="scientific">Candidatus Neomicrothrix subdominans</name>
    <dbReference type="NCBI Taxonomy" id="2954438"/>
    <lineage>
        <taxon>Bacteria</taxon>
        <taxon>Bacillati</taxon>
        <taxon>Actinomycetota</taxon>
        <taxon>Acidimicrobiia</taxon>
        <taxon>Acidimicrobiales</taxon>
        <taxon>Microthrixaceae</taxon>
        <taxon>Candidatus Neomicrothrix</taxon>
    </lineage>
</organism>
<dbReference type="GO" id="GO:0016787">
    <property type="term" value="F:hydrolase activity"/>
    <property type="evidence" value="ECO:0007669"/>
    <property type="project" value="UniProtKB-KW"/>
</dbReference>